<dbReference type="EMBL" id="DTAK01000028">
    <property type="protein sequence ID" value="HGU59405.1"/>
    <property type="molecule type" value="Genomic_DNA"/>
</dbReference>
<dbReference type="InterPro" id="IPR000089">
    <property type="entry name" value="Biotin_lipoyl"/>
</dbReference>
<dbReference type="CDD" id="cd06850">
    <property type="entry name" value="biotinyl_domain"/>
    <property type="match status" value="1"/>
</dbReference>
<dbReference type="EMBL" id="DRUC01000086">
    <property type="protein sequence ID" value="HHF48615.1"/>
    <property type="molecule type" value="Genomic_DNA"/>
</dbReference>
<feature type="domain" description="Lipoyl-binding" evidence="3">
    <location>
        <begin position="54"/>
        <end position="137"/>
    </location>
</feature>
<dbReference type="Gene3D" id="2.40.50.100">
    <property type="match status" value="1"/>
</dbReference>
<sequence length="151" mass="16098">MVKYSVVVNNVKYEVDVEEIGPNKFKVSVNGKEEIIEMIPKIAKIVSEAVVAAPAPVKAPTVKAEKAGKELKAEMSGTIIKVLVKPGDVVKKGQPVLILEAMKMENEVVSPFNGVVESVEVTEGAKVQAGAVLIRFKEERAEIAKVATSAG</sequence>
<organism evidence="4">
    <name type="scientific">Geoglobus ahangari</name>
    <dbReference type="NCBI Taxonomy" id="113653"/>
    <lineage>
        <taxon>Archaea</taxon>
        <taxon>Methanobacteriati</taxon>
        <taxon>Methanobacteriota</taxon>
        <taxon>Archaeoglobi</taxon>
        <taxon>Archaeoglobales</taxon>
        <taxon>Archaeoglobaceae</taxon>
        <taxon>Geoglobus</taxon>
    </lineage>
</organism>
<evidence type="ECO:0000313" key="6">
    <source>
        <dbReference type="EMBL" id="HHF48615.1"/>
    </source>
</evidence>
<dbReference type="Pfam" id="PF00364">
    <property type="entry name" value="Biotin_lipoyl"/>
    <property type="match status" value="1"/>
</dbReference>
<comment type="caution">
    <text evidence="4">The sequence shown here is derived from an EMBL/GenBank/DDBJ whole genome shotgun (WGS) entry which is preliminary data.</text>
</comment>
<dbReference type="InterPro" id="IPR050709">
    <property type="entry name" value="Biotin_Carboxyl_Carrier/Decarb"/>
</dbReference>
<dbReference type="SUPFAM" id="SSF51230">
    <property type="entry name" value="Single hybrid motif"/>
    <property type="match status" value="1"/>
</dbReference>
<evidence type="ECO:0000313" key="4">
    <source>
        <dbReference type="EMBL" id="HGE65872.1"/>
    </source>
</evidence>
<dbReference type="PANTHER" id="PTHR45266">
    <property type="entry name" value="OXALOACETATE DECARBOXYLASE ALPHA CHAIN"/>
    <property type="match status" value="1"/>
</dbReference>
<dbReference type="PROSITE" id="PS00188">
    <property type="entry name" value="BIOTIN"/>
    <property type="match status" value="1"/>
</dbReference>
<evidence type="ECO:0000256" key="1">
    <source>
        <dbReference type="ARBA" id="ARBA00001941"/>
    </source>
</evidence>
<dbReference type="FunFam" id="2.40.50.100:FF:000003">
    <property type="entry name" value="Acetyl-CoA carboxylase biotin carboxyl carrier protein"/>
    <property type="match status" value="1"/>
</dbReference>
<dbReference type="InterPro" id="IPR011053">
    <property type="entry name" value="Single_hybrid_motif"/>
</dbReference>
<dbReference type="InterPro" id="IPR001882">
    <property type="entry name" value="Biotin_BS"/>
</dbReference>
<gene>
    <name evidence="6" type="ORF">ENL48_05615</name>
    <name evidence="5" type="ORF">ENT89_04405</name>
    <name evidence="4" type="ORF">ENX77_01905</name>
</gene>
<accession>A0A7C3UJF8</accession>
<dbReference type="PROSITE" id="PS50968">
    <property type="entry name" value="BIOTINYL_LIPOYL"/>
    <property type="match status" value="1"/>
</dbReference>
<proteinExistence type="predicted"/>
<evidence type="ECO:0000256" key="2">
    <source>
        <dbReference type="ARBA" id="ARBA00023267"/>
    </source>
</evidence>
<reference evidence="4" key="1">
    <citation type="journal article" date="2020" name="mSystems">
        <title>Genome- and Community-Level Interaction Insights into Carbon Utilization and Element Cycling Functions of Hydrothermarchaeota in Hydrothermal Sediment.</title>
        <authorList>
            <person name="Zhou Z."/>
            <person name="Liu Y."/>
            <person name="Xu W."/>
            <person name="Pan J."/>
            <person name="Luo Z.H."/>
            <person name="Li M."/>
        </authorList>
    </citation>
    <scope>NUCLEOTIDE SEQUENCE [LARGE SCALE GENOMIC DNA]</scope>
    <source>
        <strain evidence="6">SpSt-10</strain>
        <strain evidence="5">SpSt-62</strain>
        <strain evidence="4">SpSt-97</strain>
    </source>
</reference>
<protein>
    <submittedName>
        <fullName evidence="4">Biotin/lipoyl-binding protein</fullName>
    </submittedName>
</protein>
<comment type="cofactor">
    <cofactor evidence="1">
        <name>Co(2+)</name>
        <dbReference type="ChEBI" id="CHEBI:48828"/>
    </cofactor>
</comment>
<evidence type="ECO:0000259" key="3">
    <source>
        <dbReference type="PROSITE" id="PS50968"/>
    </source>
</evidence>
<dbReference type="AlphaFoldDB" id="A0A7C3UJF8"/>
<dbReference type="PANTHER" id="PTHR45266:SF3">
    <property type="entry name" value="OXALOACETATE DECARBOXYLASE ALPHA CHAIN"/>
    <property type="match status" value="1"/>
</dbReference>
<evidence type="ECO:0000313" key="5">
    <source>
        <dbReference type="EMBL" id="HGU59405.1"/>
    </source>
</evidence>
<keyword evidence="2" id="KW-0092">Biotin</keyword>
<name>A0A7C3UJF8_9EURY</name>
<dbReference type="EMBL" id="DTPI01000008">
    <property type="protein sequence ID" value="HGE65872.1"/>
    <property type="molecule type" value="Genomic_DNA"/>
</dbReference>